<keyword evidence="1" id="KW-0732">Signal</keyword>
<dbReference type="Pfam" id="PF01471">
    <property type="entry name" value="PG_binding_1"/>
    <property type="match status" value="2"/>
</dbReference>
<protein>
    <submittedName>
        <fullName evidence="3">His-Xaa-Ser repeat protein HxsA</fullName>
    </submittedName>
</protein>
<dbReference type="Gene3D" id="1.10.101.10">
    <property type="entry name" value="PGBD-like superfamily/PGBD"/>
    <property type="match status" value="2"/>
</dbReference>
<proteinExistence type="predicted"/>
<keyword evidence="4" id="KW-1185">Reference proteome</keyword>
<organism evidence="3 4">
    <name type="scientific">Thalassovita mediterranea</name>
    <dbReference type="NCBI Taxonomy" id="340021"/>
    <lineage>
        <taxon>Bacteria</taxon>
        <taxon>Pseudomonadati</taxon>
        <taxon>Pseudomonadota</taxon>
        <taxon>Alphaproteobacteria</taxon>
        <taxon>Rhodobacterales</taxon>
        <taxon>Roseobacteraceae</taxon>
        <taxon>Thalassovita</taxon>
    </lineage>
</organism>
<accession>A0A0P1HEV9</accession>
<feature type="domain" description="Peptidoglycan binding-like" evidence="2">
    <location>
        <begin position="305"/>
        <end position="360"/>
    </location>
</feature>
<sequence length="546" mass="59253">MSLLRFVSLFCMMALVFGGLSSRALAADVALVLTNRPYGGGPEVGAIAPREVSRQLRAAGFRVLSTDAANASAMRRTAEEFRRTLASADVDRAVIVLSGSVVSDGRDSWFLGRSKRGETLNDLSVAQQGIALATLDRILSEYPGQSLMVVAPVWTNRRAPGAGLRIGLDGHLAGQGVTLLTGAGDDVRDVMQQILDPTGASLADLAARAPAGVVLAGYLPRHSSLGDQPNDEVQASGDAAYWSAVRDINTDDAYRAYLRRFPSGLFVAQARRFLQPDAGTGSGTGPVVEPVDPAKAAEAALELSRADRRAVQKDLTVLGYNTRGIDGVFGRGTRGAIRSYQQDQGLATTGYLSRTLLRRLGADAAARRAVLEEQDRDYWQQTGVTGEAEDLRRYLERYPNGVFAQTARDELQALADAEDARAAYDWQLTQDEDTVEGYRDFIELYPNSRYAGEARRRIEALENTGATAAQIEQDRREEGAISNNPIARLLIEKALERLNLNPGPADGRFTDATRRAIKDFQRRAELPETGYVSQQTMSRLTSASLR</sequence>
<dbReference type="InterPro" id="IPR036366">
    <property type="entry name" value="PGBDSf"/>
</dbReference>
<feature type="chain" id="PRO_5006064347" evidence="1">
    <location>
        <begin position="27"/>
        <end position="546"/>
    </location>
</feature>
<dbReference type="InterPro" id="IPR036365">
    <property type="entry name" value="PGBD-like_sf"/>
</dbReference>
<dbReference type="OrthoDB" id="8092964at2"/>
<feature type="signal peptide" evidence="1">
    <location>
        <begin position="1"/>
        <end position="26"/>
    </location>
</feature>
<dbReference type="SUPFAM" id="SSF47090">
    <property type="entry name" value="PGBD-like"/>
    <property type="match status" value="2"/>
</dbReference>
<evidence type="ECO:0000259" key="2">
    <source>
        <dbReference type="Pfam" id="PF01471"/>
    </source>
</evidence>
<name>A0A0P1HEV9_9RHOB</name>
<gene>
    <name evidence="3" type="ORF">TM5383_02603</name>
</gene>
<dbReference type="AlphaFoldDB" id="A0A0P1HEV9"/>
<reference evidence="3 4" key="1">
    <citation type="submission" date="2015-09" db="EMBL/GenBank/DDBJ databases">
        <authorList>
            <consortium name="Swine Surveillance"/>
        </authorList>
    </citation>
    <scope>NUCLEOTIDE SEQUENCE [LARGE SCALE GENOMIC DNA]</scope>
    <source>
        <strain evidence="3 4">CECT 8383</strain>
    </source>
</reference>
<evidence type="ECO:0000313" key="4">
    <source>
        <dbReference type="Proteomes" id="UP000051681"/>
    </source>
</evidence>
<feature type="domain" description="Peptidoglycan binding-like" evidence="2">
    <location>
        <begin position="490"/>
        <end position="540"/>
    </location>
</feature>
<evidence type="ECO:0000256" key="1">
    <source>
        <dbReference type="SAM" id="SignalP"/>
    </source>
</evidence>
<dbReference type="RefSeq" id="WP_058319429.1">
    <property type="nucleotide sequence ID" value="NZ_CYSF01000012.1"/>
</dbReference>
<dbReference type="Proteomes" id="UP000051681">
    <property type="component" value="Unassembled WGS sequence"/>
</dbReference>
<dbReference type="InterPro" id="IPR002477">
    <property type="entry name" value="Peptidoglycan-bd-like"/>
</dbReference>
<dbReference type="STRING" id="340021.TM5383_02603"/>
<evidence type="ECO:0000313" key="3">
    <source>
        <dbReference type="EMBL" id="CUH85374.1"/>
    </source>
</evidence>
<dbReference type="EMBL" id="CYSF01000012">
    <property type="protein sequence ID" value="CUH85374.1"/>
    <property type="molecule type" value="Genomic_DNA"/>
</dbReference>